<name>A0A3S8S0L8_9BACL</name>
<keyword evidence="2" id="KW-0808">Transferase</keyword>
<dbReference type="Pfam" id="PF13508">
    <property type="entry name" value="Acetyltransf_7"/>
    <property type="match status" value="1"/>
</dbReference>
<proteinExistence type="predicted"/>
<dbReference type="CDD" id="cd04301">
    <property type="entry name" value="NAT_SF"/>
    <property type="match status" value="1"/>
</dbReference>
<dbReference type="Proteomes" id="UP000273145">
    <property type="component" value="Chromosome"/>
</dbReference>
<reference evidence="2 3" key="1">
    <citation type="submission" date="2018-11" db="EMBL/GenBank/DDBJ databases">
        <title>Genome sequencing of Paenibacillus lentus DSM25539(T).</title>
        <authorList>
            <person name="Kook J.-K."/>
            <person name="Park S.-N."/>
            <person name="Lim Y.K."/>
        </authorList>
    </citation>
    <scope>NUCLEOTIDE SEQUENCE [LARGE SCALE GENOMIC DNA]</scope>
    <source>
        <strain evidence="2 3">DSM 25539</strain>
    </source>
</reference>
<evidence type="ECO:0000313" key="2">
    <source>
        <dbReference type="EMBL" id="AZK48821.1"/>
    </source>
</evidence>
<dbReference type="KEGG" id="plen:EIM92_01110"/>
<dbReference type="OrthoDB" id="8365150at2"/>
<protein>
    <submittedName>
        <fullName evidence="2">N-acetyltransferase</fullName>
    </submittedName>
</protein>
<dbReference type="InterPro" id="IPR000182">
    <property type="entry name" value="GNAT_dom"/>
</dbReference>
<dbReference type="GO" id="GO:0016747">
    <property type="term" value="F:acyltransferase activity, transferring groups other than amino-acyl groups"/>
    <property type="evidence" value="ECO:0007669"/>
    <property type="project" value="InterPro"/>
</dbReference>
<evidence type="ECO:0000259" key="1">
    <source>
        <dbReference type="Pfam" id="PF13508"/>
    </source>
</evidence>
<dbReference type="AlphaFoldDB" id="A0A3S8S0L8"/>
<evidence type="ECO:0000313" key="3">
    <source>
        <dbReference type="Proteomes" id="UP000273145"/>
    </source>
</evidence>
<accession>A0A3S8S0L8</accession>
<feature type="domain" description="N-acetyltransferase" evidence="1">
    <location>
        <begin position="17"/>
        <end position="74"/>
    </location>
</feature>
<dbReference type="Gene3D" id="3.40.630.30">
    <property type="match status" value="1"/>
</dbReference>
<organism evidence="2 3">
    <name type="scientific">Paenibacillus lentus</name>
    <dbReference type="NCBI Taxonomy" id="1338368"/>
    <lineage>
        <taxon>Bacteria</taxon>
        <taxon>Bacillati</taxon>
        <taxon>Bacillota</taxon>
        <taxon>Bacilli</taxon>
        <taxon>Bacillales</taxon>
        <taxon>Paenibacillaceae</taxon>
        <taxon>Paenibacillus</taxon>
    </lineage>
</organism>
<gene>
    <name evidence="2" type="ORF">EIM92_01110</name>
</gene>
<keyword evidence="3" id="KW-1185">Reference proteome</keyword>
<dbReference type="InterPro" id="IPR016181">
    <property type="entry name" value="Acyl_CoA_acyltransferase"/>
</dbReference>
<sequence>MARWNLFSASNAPKYKIGWLSVSSQARSKGIATALVGHVLRLITVPSEVVVTTFGDDIPEGQSARKLYKKFGFIPLDELIPNGPEGGSRQKFKLDVN</sequence>
<dbReference type="EMBL" id="CP034248">
    <property type="protein sequence ID" value="AZK48821.1"/>
    <property type="molecule type" value="Genomic_DNA"/>
</dbReference>
<dbReference type="SUPFAM" id="SSF55729">
    <property type="entry name" value="Acyl-CoA N-acyltransferases (Nat)"/>
    <property type="match status" value="1"/>
</dbReference>